<reference evidence="3 4" key="2">
    <citation type="submission" date="2020-06" db="EMBL/GenBank/DDBJ databases">
        <title>Antribacter stalactiti gen. nov., sp. nov., a new member of the family Nacardiaceae isolated from a cave.</title>
        <authorList>
            <person name="Kim I.S."/>
        </authorList>
    </citation>
    <scope>NUCLEOTIDE SEQUENCE [LARGE SCALE GENOMIC DNA]</scope>
    <source>
        <strain evidence="3 4">YC2-7</strain>
    </source>
</reference>
<protein>
    <submittedName>
        <fullName evidence="3">WYL domain-containing protein</fullName>
    </submittedName>
</protein>
<dbReference type="PANTHER" id="PTHR34580:SF1">
    <property type="entry name" value="PROTEIN PAFC"/>
    <property type="match status" value="1"/>
</dbReference>
<evidence type="ECO:0000259" key="2">
    <source>
        <dbReference type="Pfam" id="PF13280"/>
    </source>
</evidence>
<reference evidence="3 4" key="1">
    <citation type="submission" date="2019-05" db="EMBL/GenBank/DDBJ databases">
        <authorList>
            <person name="Lee S.D."/>
        </authorList>
    </citation>
    <scope>NUCLEOTIDE SEQUENCE [LARGE SCALE GENOMIC DNA]</scope>
    <source>
        <strain evidence="3 4">YC2-7</strain>
    </source>
</reference>
<keyword evidence="4" id="KW-1185">Reference proteome</keyword>
<dbReference type="Pfam" id="PF08279">
    <property type="entry name" value="HTH_11"/>
    <property type="match status" value="1"/>
</dbReference>
<dbReference type="PANTHER" id="PTHR34580">
    <property type="match status" value="1"/>
</dbReference>
<dbReference type="InterPro" id="IPR036390">
    <property type="entry name" value="WH_DNA-bd_sf"/>
</dbReference>
<organism evidence="3 4">
    <name type="scientific">Antrihabitans stalactiti</name>
    <dbReference type="NCBI Taxonomy" id="2584121"/>
    <lineage>
        <taxon>Bacteria</taxon>
        <taxon>Bacillati</taxon>
        <taxon>Actinomycetota</taxon>
        <taxon>Actinomycetes</taxon>
        <taxon>Mycobacteriales</taxon>
        <taxon>Nocardiaceae</taxon>
        <taxon>Antrihabitans</taxon>
    </lineage>
</organism>
<feature type="domain" description="Helix-turn-helix type 11" evidence="1">
    <location>
        <begin position="6"/>
        <end position="62"/>
    </location>
</feature>
<dbReference type="Pfam" id="PF13280">
    <property type="entry name" value="WYL"/>
    <property type="match status" value="1"/>
</dbReference>
<dbReference type="RefSeq" id="WP_169585842.1">
    <property type="nucleotide sequence ID" value="NZ_VCQU01000002.1"/>
</dbReference>
<proteinExistence type="predicted"/>
<evidence type="ECO:0000313" key="3">
    <source>
        <dbReference type="EMBL" id="NMN95149.1"/>
    </source>
</evidence>
<dbReference type="InterPro" id="IPR036388">
    <property type="entry name" value="WH-like_DNA-bd_sf"/>
</dbReference>
<sequence length="229" mass="24896">MQRAARLHAIMEELRRVGDRGRTAEQLAHLLEVTTRTIKRDIATLQAAGSAIAAQAGPGGGYFLIGQPSLPPVNFTSAQAVAIAVALAMNRDAPYAQDGRAALAKLLDVMDPASRQQVEKVGARVWVRGADGSAATIRRAIEEGVERNLVVSLGYTDGDGNRSLRRVEPQLLAFTDGHWYVIGWCLTRNAVRWFRLDRVTDAAVTTRQFEPRDPAVFGEPPADAFPIRG</sequence>
<dbReference type="Gene3D" id="1.10.10.10">
    <property type="entry name" value="Winged helix-like DNA-binding domain superfamily/Winged helix DNA-binding domain"/>
    <property type="match status" value="1"/>
</dbReference>
<feature type="domain" description="WYL" evidence="2">
    <location>
        <begin position="139"/>
        <end position="203"/>
    </location>
</feature>
<dbReference type="EMBL" id="VCQU01000002">
    <property type="protein sequence ID" value="NMN95149.1"/>
    <property type="molecule type" value="Genomic_DNA"/>
</dbReference>
<comment type="caution">
    <text evidence="3">The sequence shown here is derived from an EMBL/GenBank/DDBJ whole genome shotgun (WGS) entry which is preliminary data.</text>
</comment>
<dbReference type="InterPro" id="IPR026881">
    <property type="entry name" value="WYL_dom"/>
</dbReference>
<dbReference type="Proteomes" id="UP000535543">
    <property type="component" value="Unassembled WGS sequence"/>
</dbReference>
<evidence type="ECO:0000313" key="4">
    <source>
        <dbReference type="Proteomes" id="UP000535543"/>
    </source>
</evidence>
<dbReference type="InterPro" id="IPR013196">
    <property type="entry name" value="HTH_11"/>
</dbReference>
<dbReference type="AlphaFoldDB" id="A0A848K9Y0"/>
<name>A0A848K9Y0_9NOCA</name>
<dbReference type="SUPFAM" id="SSF46785">
    <property type="entry name" value="Winged helix' DNA-binding domain"/>
    <property type="match status" value="1"/>
</dbReference>
<gene>
    <name evidence="3" type="ORF">FGL95_08910</name>
</gene>
<dbReference type="PROSITE" id="PS52050">
    <property type="entry name" value="WYL"/>
    <property type="match status" value="1"/>
</dbReference>
<evidence type="ECO:0000259" key="1">
    <source>
        <dbReference type="Pfam" id="PF08279"/>
    </source>
</evidence>
<accession>A0A848K9Y0</accession>
<dbReference type="InterPro" id="IPR051534">
    <property type="entry name" value="CBASS_pafABC_assoc_protein"/>
</dbReference>